<gene>
    <name evidence="2" type="ORF">GJU95_10390</name>
</gene>
<keyword evidence="1" id="KW-0812">Transmembrane</keyword>
<dbReference type="AlphaFoldDB" id="A0A9X4XBZ8"/>
<geneLocation type="plasmid" evidence="2">
    <name>unnamed</name>
</geneLocation>
<dbReference type="RefSeq" id="WP_155692172.1">
    <property type="nucleotide sequence ID" value="NZ_CM019125.1"/>
</dbReference>
<feature type="transmembrane region" description="Helical" evidence="1">
    <location>
        <begin position="43"/>
        <end position="60"/>
    </location>
</feature>
<keyword evidence="1" id="KW-0472">Membrane</keyword>
<name>A0A9X4XBZ8_LACJH</name>
<organism evidence="2 3">
    <name type="scientific">Lactobacillus johnsonii</name>
    <dbReference type="NCBI Taxonomy" id="33959"/>
    <lineage>
        <taxon>Bacteria</taxon>
        <taxon>Bacillati</taxon>
        <taxon>Bacillota</taxon>
        <taxon>Bacilli</taxon>
        <taxon>Lactobacillales</taxon>
        <taxon>Lactobacillaceae</taxon>
        <taxon>Lactobacillus</taxon>
    </lineage>
</organism>
<keyword evidence="2" id="KW-0614">Plasmid</keyword>
<evidence type="ECO:0000313" key="3">
    <source>
        <dbReference type="Proteomes" id="UP000488295"/>
    </source>
</evidence>
<dbReference type="Proteomes" id="UP000488295">
    <property type="component" value="Unassembled WGS sequence"/>
</dbReference>
<protein>
    <submittedName>
        <fullName evidence="2">Uncharacterized protein</fullName>
    </submittedName>
</protein>
<sequence>MNDGKILNEPALKFEFIDLRHANTDNQEVQQWIKETYACGGQYTVYTVANIMIIIFTCFIK</sequence>
<comment type="caution">
    <text evidence="2">The sequence shown here is derived from an EMBL/GenBank/DDBJ whole genome shotgun (WGS) entry which is preliminary data.</text>
</comment>
<evidence type="ECO:0000313" key="2">
    <source>
        <dbReference type="EMBL" id="MTE04165.1"/>
    </source>
</evidence>
<keyword evidence="1" id="KW-1133">Transmembrane helix</keyword>
<dbReference type="EMBL" id="WKKC01000041">
    <property type="protein sequence ID" value="MTE04165.1"/>
    <property type="molecule type" value="Genomic_DNA"/>
</dbReference>
<proteinExistence type="predicted"/>
<reference evidence="2 3" key="1">
    <citation type="submission" date="2019-11" db="EMBL/GenBank/DDBJ databases">
        <title>Gastrointestinal microbiota of Peromyscus leucopus.</title>
        <authorList>
            <person name="Milovic A."/>
            <person name="Bassam K."/>
            <person name="Barbour A.G."/>
        </authorList>
    </citation>
    <scope>NUCLEOTIDE SEQUENCE [LARGE SCALE GENOMIC DNA]</scope>
    <source>
        <strain evidence="2 3">LL8</strain>
        <plasmid evidence="2">unnamed</plasmid>
    </source>
</reference>
<evidence type="ECO:0000256" key="1">
    <source>
        <dbReference type="SAM" id="Phobius"/>
    </source>
</evidence>
<accession>A0A9X4XBZ8</accession>